<evidence type="ECO:0000313" key="1">
    <source>
        <dbReference type="EMBL" id="SVD33588.1"/>
    </source>
</evidence>
<sequence>MVEIQNINCGNSFEFTFNYTEHVHSDFMRFSGDNSNIHTSLDFAIRNGYKGVLGYAFALTSFLSKI</sequence>
<name>A0A382UIS1_9ZZZZ</name>
<dbReference type="SUPFAM" id="SSF54637">
    <property type="entry name" value="Thioesterase/thiol ester dehydrase-isomerase"/>
    <property type="match status" value="1"/>
</dbReference>
<gene>
    <name evidence="1" type="ORF">METZ01_LOCUS386442</name>
</gene>
<protein>
    <recommendedName>
        <fullName evidence="2">MaoC-like domain-containing protein</fullName>
    </recommendedName>
</protein>
<organism evidence="1">
    <name type="scientific">marine metagenome</name>
    <dbReference type="NCBI Taxonomy" id="408172"/>
    <lineage>
        <taxon>unclassified sequences</taxon>
        <taxon>metagenomes</taxon>
        <taxon>ecological metagenomes</taxon>
    </lineage>
</organism>
<dbReference type="InterPro" id="IPR029069">
    <property type="entry name" value="HotDog_dom_sf"/>
</dbReference>
<reference evidence="1" key="1">
    <citation type="submission" date="2018-05" db="EMBL/GenBank/DDBJ databases">
        <authorList>
            <person name="Lanie J.A."/>
            <person name="Ng W.-L."/>
            <person name="Kazmierczak K.M."/>
            <person name="Andrzejewski T.M."/>
            <person name="Davidsen T.M."/>
            <person name="Wayne K.J."/>
            <person name="Tettelin H."/>
            <person name="Glass J.I."/>
            <person name="Rusch D."/>
            <person name="Podicherti R."/>
            <person name="Tsui H.-C.T."/>
            <person name="Winkler M.E."/>
        </authorList>
    </citation>
    <scope>NUCLEOTIDE SEQUENCE</scope>
</reference>
<feature type="non-terminal residue" evidence="1">
    <location>
        <position position="66"/>
    </location>
</feature>
<dbReference type="EMBL" id="UINC01144216">
    <property type="protein sequence ID" value="SVD33588.1"/>
    <property type="molecule type" value="Genomic_DNA"/>
</dbReference>
<dbReference type="AlphaFoldDB" id="A0A382UIS1"/>
<dbReference type="Gene3D" id="3.10.129.10">
    <property type="entry name" value="Hotdog Thioesterase"/>
    <property type="match status" value="1"/>
</dbReference>
<evidence type="ECO:0008006" key="2">
    <source>
        <dbReference type="Google" id="ProtNLM"/>
    </source>
</evidence>
<accession>A0A382UIS1</accession>
<proteinExistence type="predicted"/>